<dbReference type="Gene3D" id="3.40.50.1820">
    <property type="entry name" value="alpha/beta hydrolase"/>
    <property type="match status" value="1"/>
</dbReference>
<feature type="domain" description="AB hydrolase-1" evidence="2">
    <location>
        <begin position="50"/>
        <end position="269"/>
    </location>
</feature>
<keyword evidence="1 3" id="KW-0378">Hydrolase</keyword>
<dbReference type="GO" id="GO:0016020">
    <property type="term" value="C:membrane"/>
    <property type="evidence" value="ECO:0007669"/>
    <property type="project" value="TreeGrafter"/>
</dbReference>
<evidence type="ECO:0000313" key="4">
    <source>
        <dbReference type="Proteomes" id="UP000253868"/>
    </source>
</evidence>
<keyword evidence="4" id="KW-1185">Reference proteome</keyword>
<dbReference type="SUPFAM" id="SSF53474">
    <property type="entry name" value="alpha/beta-Hydrolases"/>
    <property type="match status" value="1"/>
</dbReference>
<dbReference type="InterPro" id="IPR029058">
    <property type="entry name" value="AB_hydrolase_fold"/>
</dbReference>
<evidence type="ECO:0000256" key="1">
    <source>
        <dbReference type="ARBA" id="ARBA00022801"/>
    </source>
</evidence>
<dbReference type="GO" id="GO:0016787">
    <property type="term" value="F:hydrolase activity"/>
    <property type="evidence" value="ECO:0007669"/>
    <property type="project" value="UniProtKB-KW"/>
</dbReference>
<dbReference type="OrthoDB" id="9796770at2"/>
<gene>
    <name evidence="3" type="ORF">DVK44_09780</name>
</gene>
<dbReference type="EMBL" id="CP031194">
    <property type="protein sequence ID" value="AXG77944.1"/>
    <property type="molecule type" value="Genomic_DNA"/>
</dbReference>
<sequence length="288" mass="32060">MSIIENMARLDLSYRDDAPRIRTREGVELYCESRGEGTVITPLSNLVATAPIWRGFTQELAQHHRVLVYDLCNHGASSRVEKEPTWEEHGADLIAMLDALEIESTYLIGSSTTTVFARDMALWHPDRIKGLVLSGPVFGPQGMRRQKQLQRNWLRTLESHGLAAVFDHLYPEMFSSEMNEALGTPGFLGLREAFMAVSDPKELAQSFKSAASDNHSPELPPRIAAPTLVVVGDDDLLLSPTGARELAEQFQDGTCRIIPKAGHQPFFDDAGAFQEIILEFIKDVESRV</sequence>
<reference evidence="4" key="1">
    <citation type="submission" date="2018-07" db="EMBL/GenBank/DDBJ databases">
        <authorList>
            <person name="Zhao J."/>
        </authorList>
    </citation>
    <scope>NUCLEOTIDE SEQUENCE [LARGE SCALE GENOMIC DNA]</scope>
    <source>
        <strain evidence="4">GSSD-12</strain>
    </source>
</reference>
<proteinExistence type="predicted"/>
<evidence type="ECO:0000313" key="3">
    <source>
        <dbReference type="EMBL" id="AXG77944.1"/>
    </source>
</evidence>
<dbReference type="AlphaFoldDB" id="A0A345HMM0"/>
<dbReference type="InterPro" id="IPR000639">
    <property type="entry name" value="Epox_hydrolase-like"/>
</dbReference>
<dbReference type="PANTHER" id="PTHR43798:SF31">
    <property type="entry name" value="AB HYDROLASE SUPERFAMILY PROTEIN YCLE"/>
    <property type="match status" value="1"/>
</dbReference>
<organism evidence="3 4">
    <name type="scientific">Streptomyces paludis</name>
    <dbReference type="NCBI Taxonomy" id="2282738"/>
    <lineage>
        <taxon>Bacteria</taxon>
        <taxon>Bacillati</taxon>
        <taxon>Actinomycetota</taxon>
        <taxon>Actinomycetes</taxon>
        <taxon>Kitasatosporales</taxon>
        <taxon>Streptomycetaceae</taxon>
        <taxon>Streptomyces</taxon>
    </lineage>
</organism>
<name>A0A345HMM0_9ACTN</name>
<dbReference type="PRINTS" id="PR00111">
    <property type="entry name" value="ABHYDROLASE"/>
</dbReference>
<dbReference type="PRINTS" id="PR00412">
    <property type="entry name" value="EPOXHYDRLASE"/>
</dbReference>
<dbReference type="KEGG" id="spad:DVK44_09780"/>
<accession>A0A345HMM0</accession>
<evidence type="ECO:0000259" key="2">
    <source>
        <dbReference type="Pfam" id="PF00561"/>
    </source>
</evidence>
<dbReference type="RefSeq" id="WP_114659309.1">
    <property type="nucleotide sequence ID" value="NZ_CP031194.1"/>
</dbReference>
<dbReference type="Proteomes" id="UP000253868">
    <property type="component" value="Chromosome"/>
</dbReference>
<dbReference type="InterPro" id="IPR050266">
    <property type="entry name" value="AB_hydrolase_sf"/>
</dbReference>
<dbReference type="Pfam" id="PF00561">
    <property type="entry name" value="Abhydrolase_1"/>
    <property type="match status" value="1"/>
</dbReference>
<dbReference type="PANTHER" id="PTHR43798">
    <property type="entry name" value="MONOACYLGLYCEROL LIPASE"/>
    <property type="match status" value="1"/>
</dbReference>
<dbReference type="InterPro" id="IPR000073">
    <property type="entry name" value="AB_hydrolase_1"/>
</dbReference>
<protein>
    <submittedName>
        <fullName evidence="3">Alpha/beta fold hydrolase</fullName>
    </submittedName>
</protein>